<evidence type="ECO:0000313" key="2">
    <source>
        <dbReference type="Proteomes" id="UP000593561"/>
    </source>
</evidence>
<gene>
    <name evidence="1" type="ORF">Godav_004407</name>
</gene>
<protein>
    <submittedName>
        <fullName evidence="1">Uncharacterized protein</fullName>
    </submittedName>
</protein>
<dbReference type="Proteomes" id="UP000593561">
    <property type="component" value="Unassembled WGS sequence"/>
</dbReference>
<comment type="caution">
    <text evidence="1">The sequence shown here is derived from an EMBL/GenBank/DDBJ whole genome shotgun (WGS) entry which is preliminary data.</text>
</comment>
<proteinExistence type="predicted"/>
<sequence>MMIILVQTCLKKGRYREKASRIRYCRSY</sequence>
<organism evidence="1 2">
    <name type="scientific">Gossypium davidsonii</name>
    <name type="common">Davidson's cotton</name>
    <name type="synonym">Gossypium klotzschianum subsp. davidsonii</name>
    <dbReference type="NCBI Taxonomy" id="34287"/>
    <lineage>
        <taxon>Eukaryota</taxon>
        <taxon>Viridiplantae</taxon>
        <taxon>Streptophyta</taxon>
        <taxon>Embryophyta</taxon>
        <taxon>Tracheophyta</taxon>
        <taxon>Spermatophyta</taxon>
        <taxon>Magnoliopsida</taxon>
        <taxon>eudicotyledons</taxon>
        <taxon>Gunneridae</taxon>
        <taxon>Pentapetalae</taxon>
        <taxon>rosids</taxon>
        <taxon>malvids</taxon>
        <taxon>Malvales</taxon>
        <taxon>Malvaceae</taxon>
        <taxon>Malvoideae</taxon>
        <taxon>Gossypium</taxon>
    </lineage>
</organism>
<keyword evidence="2" id="KW-1185">Reference proteome</keyword>
<name>A0A7J8SMG4_GOSDV</name>
<accession>A0A7J8SMG4</accession>
<dbReference type="EMBL" id="JABFAC010000010">
    <property type="protein sequence ID" value="MBA0626806.1"/>
    <property type="molecule type" value="Genomic_DNA"/>
</dbReference>
<evidence type="ECO:0000313" key="1">
    <source>
        <dbReference type="EMBL" id="MBA0626806.1"/>
    </source>
</evidence>
<reference evidence="1 2" key="1">
    <citation type="journal article" date="2019" name="Genome Biol. Evol.">
        <title>Insights into the evolution of the New World diploid cottons (Gossypium, subgenus Houzingenia) based on genome sequencing.</title>
        <authorList>
            <person name="Grover C.E."/>
            <person name="Arick M.A. 2nd"/>
            <person name="Thrash A."/>
            <person name="Conover J.L."/>
            <person name="Sanders W.S."/>
            <person name="Peterson D.G."/>
            <person name="Frelichowski J.E."/>
            <person name="Scheffler J.A."/>
            <person name="Scheffler B.E."/>
            <person name="Wendel J.F."/>
        </authorList>
    </citation>
    <scope>NUCLEOTIDE SEQUENCE [LARGE SCALE GENOMIC DNA]</scope>
    <source>
        <strain evidence="1">27</strain>
        <tissue evidence="1">Leaf</tissue>
    </source>
</reference>
<dbReference type="AlphaFoldDB" id="A0A7J8SMG4"/>